<keyword evidence="5 9" id="KW-0812">Transmembrane</keyword>
<dbReference type="GO" id="GO:0022857">
    <property type="term" value="F:transmembrane transporter activity"/>
    <property type="evidence" value="ECO:0007669"/>
    <property type="project" value="InterPro"/>
</dbReference>
<evidence type="ECO:0000256" key="3">
    <source>
        <dbReference type="ARBA" id="ARBA00021069"/>
    </source>
</evidence>
<dbReference type="InterPro" id="IPR002293">
    <property type="entry name" value="AA/rel_permease1"/>
</dbReference>
<dbReference type="PANTHER" id="PTHR42770">
    <property type="entry name" value="AMINO ACID TRANSPORTER-RELATED"/>
    <property type="match status" value="1"/>
</dbReference>
<feature type="transmembrane region" description="Helical" evidence="9">
    <location>
        <begin position="71"/>
        <end position="92"/>
    </location>
</feature>
<feature type="transmembrane region" description="Helical" evidence="9">
    <location>
        <begin position="351"/>
        <end position="372"/>
    </location>
</feature>
<protein>
    <recommendedName>
        <fullName evidence="3">Arginine/agmatine antiporter</fullName>
    </recommendedName>
</protein>
<feature type="transmembrane region" description="Helical" evidence="9">
    <location>
        <begin position="438"/>
        <end position="456"/>
    </location>
</feature>
<dbReference type="RefSeq" id="WP_147042730.1">
    <property type="nucleotide sequence ID" value="NZ_BAABIR010000003.1"/>
</dbReference>
<organism evidence="10 11">
    <name type="scientific">Allosphingosinicella ginsenosidimutans</name>
    <dbReference type="NCBI Taxonomy" id="1176539"/>
    <lineage>
        <taxon>Bacteria</taxon>
        <taxon>Pseudomonadati</taxon>
        <taxon>Pseudomonadota</taxon>
        <taxon>Alphaproteobacteria</taxon>
        <taxon>Sphingomonadales</taxon>
        <taxon>Sphingomonadaceae</taxon>
        <taxon>Allosphingosinicella</taxon>
    </lineage>
</organism>
<dbReference type="OrthoDB" id="3185104at2"/>
<dbReference type="EMBL" id="VOQQ01000001">
    <property type="protein sequence ID" value="TXC63320.1"/>
    <property type="molecule type" value="Genomic_DNA"/>
</dbReference>
<dbReference type="Gene3D" id="1.20.1740.10">
    <property type="entry name" value="Amino acid/polyamine transporter I"/>
    <property type="match status" value="1"/>
</dbReference>
<sequence length="471" mass="49543">MAGGGGFAKPLRIAWRRRTSIAVGSLPPASAEPEARALGFWLCLALVVGNFVGSGIYLLPAQLAPYGWNALWGWIVTIAGAMCLAYVFARLARAMPFAPGPYAYVERAFGSLPAFVVAWSYWVSLWVGNVAIGTAAISYLSTFAPALAAPGASAAATIALLWLLTLVNCISVRAGGAVQAVTVVIKLIPLVVVILLAALLMAKGEAHPAIAYRQQDISLSAISAAGALTLWAMLGIECAAIVSRRVRDPARNVPRATLIGTAFAGLVYLLTSTPITTLLPIEQVANSNAPFALFVEHYWNPEIARFVALFAAVSAAGTLNGFTLLQGELPLAMARDGTFPRWFAKVSRREIPVRGLILSSLLSTILLAANASRTMSGLFAFMALLATTAALVLYLACALAVLRLQWTGAMARSLPLTLIAGLGTIYALWTLRGAGPEATGWGTVLLLVGIPVYVAMRLTNSRAARPAASPE</sequence>
<evidence type="ECO:0000256" key="4">
    <source>
        <dbReference type="ARBA" id="ARBA00022475"/>
    </source>
</evidence>
<dbReference type="PIRSF" id="PIRSF006060">
    <property type="entry name" value="AA_transporter"/>
    <property type="match status" value="1"/>
</dbReference>
<feature type="transmembrane region" description="Helical" evidence="9">
    <location>
        <begin position="143"/>
        <end position="164"/>
    </location>
</feature>
<name>A0A5C6TT15_9SPHN</name>
<dbReference type="PANTHER" id="PTHR42770:SF18">
    <property type="entry name" value="ARGININE_AGMATINE ANTIPORTER"/>
    <property type="match status" value="1"/>
</dbReference>
<feature type="transmembrane region" description="Helical" evidence="9">
    <location>
        <begin position="176"/>
        <end position="201"/>
    </location>
</feature>
<evidence type="ECO:0000313" key="10">
    <source>
        <dbReference type="EMBL" id="TXC63320.1"/>
    </source>
</evidence>
<evidence type="ECO:0000256" key="7">
    <source>
        <dbReference type="ARBA" id="ARBA00023136"/>
    </source>
</evidence>
<evidence type="ECO:0000256" key="8">
    <source>
        <dbReference type="ARBA" id="ARBA00045636"/>
    </source>
</evidence>
<comment type="function">
    <text evidence="8">Major component of the acid-resistance (AR) system allowing enteric pathogens to survive the acidic environment in the stomach. Exchanges extracellular arginine for its intracellular decarboxylation product agmatine (Agm) thereby expelling intracellular protons. Probably undergoes several conformational states in order to translocate the substrate across the membrane; keeps the substrate accessible to only 1 side of the membrane at a time by opening and closing 3 membrane-internal gates.</text>
</comment>
<dbReference type="InterPro" id="IPR050367">
    <property type="entry name" value="APC_superfamily"/>
</dbReference>
<evidence type="ECO:0000313" key="11">
    <source>
        <dbReference type="Proteomes" id="UP000321249"/>
    </source>
</evidence>
<evidence type="ECO:0000256" key="2">
    <source>
        <dbReference type="ARBA" id="ARBA00008220"/>
    </source>
</evidence>
<feature type="transmembrane region" description="Helical" evidence="9">
    <location>
        <begin position="303"/>
        <end position="325"/>
    </location>
</feature>
<feature type="transmembrane region" description="Helical" evidence="9">
    <location>
        <begin position="221"/>
        <end position="241"/>
    </location>
</feature>
<evidence type="ECO:0000256" key="1">
    <source>
        <dbReference type="ARBA" id="ARBA00004651"/>
    </source>
</evidence>
<evidence type="ECO:0000256" key="9">
    <source>
        <dbReference type="SAM" id="Phobius"/>
    </source>
</evidence>
<proteinExistence type="inferred from homology"/>
<accession>A0A5C6TT15</accession>
<reference evidence="10 11" key="1">
    <citation type="journal article" date="2015" name="J. Microbiol.">
        <title>Sphingosinicella ginsenosidimutans sp. nov., with ginsenoside converting activity.</title>
        <authorList>
            <person name="Kim J.K."/>
            <person name="Kang M.S."/>
            <person name="Park S.C."/>
            <person name="Kim K.M."/>
            <person name="Choi K."/>
            <person name="Yoon M.H."/>
            <person name="Im W.T."/>
        </authorList>
    </citation>
    <scope>NUCLEOTIDE SEQUENCE [LARGE SCALE GENOMIC DNA]</scope>
    <source>
        <strain evidence="10 11">BS-11</strain>
    </source>
</reference>
<feature type="transmembrane region" description="Helical" evidence="9">
    <location>
        <begin position="253"/>
        <end position="271"/>
    </location>
</feature>
<keyword evidence="4" id="KW-1003">Cell membrane</keyword>
<comment type="similarity">
    <text evidence="2">Belongs to the amino acid-polyamine-organocation (APC) superfamily. Basic amino acid/polyamine antiporter (APA) (TC 2.A.3.2) family.</text>
</comment>
<keyword evidence="6 9" id="KW-1133">Transmembrane helix</keyword>
<keyword evidence="7 9" id="KW-0472">Membrane</keyword>
<gene>
    <name evidence="10" type="ORF">FRZ32_06380</name>
</gene>
<dbReference type="AlphaFoldDB" id="A0A5C6TT15"/>
<evidence type="ECO:0000256" key="6">
    <source>
        <dbReference type="ARBA" id="ARBA00022989"/>
    </source>
</evidence>
<dbReference type="GO" id="GO:0005886">
    <property type="term" value="C:plasma membrane"/>
    <property type="evidence" value="ECO:0007669"/>
    <property type="project" value="UniProtKB-SubCell"/>
</dbReference>
<dbReference type="Proteomes" id="UP000321249">
    <property type="component" value="Unassembled WGS sequence"/>
</dbReference>
<comment type="subcellular location">
    <subcellularLocation>
        <location evidence="1">Cell membrane</location>
        <topology evidence="1">Multi-pass membrane protein</topology>
    </subcellularLocation>
</comment>
<feature type="transmembrane region" description="Helical" evidence="9">
    <location>
        <begin position="414"/>
        <end position="432"/>
    </location>
</feature>
<evidence type="ECO:0000256" key="5">
    <source>
        <dbReference type="ARBA" id="ARBA00022692"/>
    </source>
</evidence>
<dbReference type="Pfam" id="PF13520">
    <property type="entry name" value="AA_permease_2"/>
    <property type="match status" value="1"/>
</dbReference>
<keyword evidence="11" id="KW-1185">Reference proteome</keyword>
<feature type="transmembrane region" description="Helical" evidence="9">
    <location>
        <begin position="38"/>
        <end position="59"/>
    </location>
</feature>
<comment type="caution">
    <text evidence="10">The sequence shown here is derived from an EMBL/GenBank/DDBJ whole genome shotgun (WGS) entry which is preliminary data.</text>
</comment>
<feature type="transmembrane region" description="Helical" evidence="9">
    <location>
        <begin position="378"/>
        <end position="402"/>
    </location>
</feature>